<reference evidence="2 5" key="2">
    <citation type="submission" date="2020-08" db="EMBL/GenBank/DDBJ databases">
        <title>Genomic Encyclopedia of Type Strains, Phase IV (KMG-IV): sequencing the most valuable type-strain genomes for metagenomic binning, comparative biology and taxonomic classification.</title>
        <authorList>
            <person name="Goeker M."/>
        </authorList>
    </citation>
    <scope>NUCLEOTIDE SEQUENCE [LARGE SCALE GENOMIC DNA]</scope>
    <source>
        <strain evidence="2 5">DSM 8510</strain>
    </source>
</reference>
<evidence type="ECO:0000313" key="4">
    <source>
        <dbReference type="Proteomes" id="UP000430021"/>
    </source>
</evidence>
<comment type="caution">
    <text evidence="3">The sequence shown here is derived from an EMBL/GenBank/DDBJ whole genome shotgun (WGS) entry which is preliminary data.</text>
</comment>
<dbReference type="PANTHER" id="PTHR33490">
    <property type="entry name" value="BLR5614 PROTEIN-RELATED"/>
    <property type="match status" value="1"/>
</dbReference>
<feature type="domain" description="Transglutaminase-like" evidence="1">
    <location>
        <begin position="158"/>
        <end position="218"/>
    </location>
</feature>
<protein>
    <submittedName>
        <fullName evidence="3">Transglutaminase family protein</fullName>
    </submittedName>
    <submittedName>
        <fullName evidence="2">Transglutaminase-like putative cysteine protease</fullName>
    </submittedName>
</protein>
<sequence length="265" mass="28800">MTLQINVQLDYWFEAPCDVLLQVEAAAIAGQRIEQAHITVTPHDYFGRVAAQDHIGERIWLRTGGRMLVDYQATVTIDRGPVDYALLPAVPFHRLPGEAAPYLFPSRYCPSNQFVDLVQTEFGALEGGAKIAAMRDWIAGHLSYVPGSSNSDTTAVDTFHGREGICRDYAHLMITFARAADIPARIASVYALGVTPPDFHAVVEVFLDGEWHLVDATDMAKASETVLIGVGRDIGDVAFLTAFGPLQMNSQNVTVAEVSPIAAAD</sequence>
<evidence type="ECO:0000313" key="5">
    <source>
        <dbReference type="Proteomes" id="UP000548685"/>
    </source>
</evidence>
<dbReference type="EMBL" id="JACICE010000002">
    <property type="protein sequence ID" value="MBB3776324.1"/>
    <property type="molecule type" value="Genomic_DNA"/>
</dbReference>
<dbReference type="RefSeq" id="WP_160760736.1">
    <property type="nucleotide sequence ID" value="NZ_BAAADZ010000010.1"/>
</dbReference>
<dbReference type="Gene3D" id="3.10.620.30">
    <property type="match status" value="1"/>
</dbReference>
<accession>A0A6I4ULD2</accession>
<dbReference type="SMART" id="SM00460">
    <property type="entry name" value="TGc"/>
    <property type="match status" value="1"/>
</dbReference>
<keyword evidence="5" id="KW-1185">Reference proteome</keyword>
<organism evidence="3 4">
    <name type="scientific">Erythrobacter ramosus</name>
    <dbReference type="NCBI Taxonomy" id="35811"/>
    <lineage>
        <taxon>Bacteria</taxon>
        <taxon>Pseudomonadati</taxon>
        <taxon>Pseudomonadota</taxon>
        <taxon>Alphaproteobacteria</taxon>
        <taxon>Sphingomonadales</taxon>
        <taxon>Erythrobacteraceae</taxon>
        <taxon>Erythrobacter/Porphyrobacter group</taxon>
        <taxon>Erythrobacter</taxon>
    </lineage>
</organism>
<evidence type="ECO:0000313" key="2">
    <source>
        <dbReference type="EMBL" id="MBB3776324.1"/>
    </source>
</evidence>
<dbReference type="OrthoDB" id="5438043at2"/>
<proteinExistence type="predicted"/>
<dbReference type="EMBL" id="WTYB01000002">
    <property type="protein sequence ID" value="MXP38594.1"/>
    <property type="molecule type" value="Genomic_DNA"/>
</dbReference>
<evidence type="ECO:0000313" key="3">
    <source>
        <dbReference type="EMBL" id="MXP38594.1"/>
    </source>
</evidence>
<dbReference type="PANTHER" id="PTHR33490:SF12">
    <property type="entry name" value="BLL5557 PROTEIN"/>
    <property type="match status" value="1"/>
</dbReference>
<dbReference type="AlphaFoldDB" id="A0A6I4ULD2"/>
<reference evidence="3 4" key="1">
    <citation type="submission" date="2019-12" db="EMBL/GenBank/DDBJ databases">
        <title>Genomic-based taxomic classification of the family Erythrobacteraceae.</title>
        <authorList>
            <person name="Xu L."/>
        </authorList>
    </citation>
    <scope>NUCLEOTIDE SEQUENCE [LARGE SCALE GENOMIC DNA]</scope>
    <source>
        <strain evidence="3 4">JCM 10282</strain>
    </source>
</reference>
<dbReference type="Proteomes" id="UP000430021">
    <property type="component" value="Unassembled WGS sequence"/>
</dbReference>
<dbReference type="InterPro" id="IPR038765">
    <property type="entry name" value="Papain-like_cys_pep_sf"/>
</dbReference>
<gene>
    <name evidence="2" type="ORF">FHS52_002293</name>
    <name evidence="3" type="ORF">GRI59_08220</name>
</gene>
<dbReference type="Pfam" id="PF01841">
    <property type="entry name" value="Transglut_core"/>
    <property type="match status" value="1"/>
</dbReference>
<evidence type="ECO:0000259" key="1">
    <source>
        <dbReference type="SMART" id="SM00460"/>
    </source>
</evidence>
<dbReference type="SUPFAM" id="SSF54001">
    <property type="entry name" value="Cysteine proteinases"/>
    <property type="match status" value="1"/>
</dbReference>
<name>A0A6I4ULD2_9SPHN</name>
<dbReference type="Proteomes" id="UP000548685">
    <property type="component" value="Unassembled WGS sequence"/>
</dbReference>
<dbReference type="InterPro" id="IPR002931">
    <property type="entry name" value="Transglutaminase-like"/>
</dbReference>
<dbReference type="Gene3D" id="2.60.40.2250">
    <property type="match status" value="1"/>
</dbReference>